<dbReference type="EMBL" id="AMWJ02000002">
    <property type="protein sequence ID" value="NNJ16766.1"/>
    <property type="molecule type" value="Genomic_DNA"/>
</dbReference>
<evidence type="ECO:0000313" key="1">
    <source>
        <dbReference type="EMBL" id="NNJ16766.1"/>
    </source>
</evidence>
<proteinExistence type="predicted"/>
<sequence>MGGAVFLAFRLRGSALCRSSSFAAPSTQRPAGRDGVDQAYRCTTCDLQDLDRHTDLNDKTWTCNACGNPVLIDLADDKGNTHTVERRQAQHLTDNDRVVLDHDLSLLSCI</sequence>
<evidence type="ECO:0000313" key="2">
    <source>
        <dbReference type="Proteomes" id="UP000010448"/>
    </source>
</evidence>
<protein>
    <submittedName>
        <fullName evidence="1">Uncharacterized protein</fullName>
    </submittedName>
</protein>
<organism evidence="1 2">
    <name type="scientific">Pseudomonas bharatica CSV86</name>
    <dbReference type="NCBI Taxonomy" id="1005395"/>
    <lineage>
        <taxon>Bacteria</taxon>
        <taxon>Pseudomonadati</taxon>
        <taxon>Pseudomonadota</taxon>
        <taxon>Gammaproteobacteria</taxon>
        <taxon>Pseudomonadales</taxon>
        <taxon>Pseudomonadaceae</taxon>
        <taxon>Pseudomonas</taxon>
        <taxon>Pseudomonas bharatica</taxon>
    </lineage>
</organism>
<dbReference type="Proteomes" id="UP000010448">
    <property type="component" value="Unassembled WGS sequence"/>
</dbReference>
<accession>L1M3T6</accession>
<dbReference type="AlphaFoldDB" id="L1M3T6"/>
<name>L1M3T6_9PSED</name>
<comment type="caution">
    <text evidence="1">The sequence shown here is derived from an EMBL/GenBank/DDBJ whole genome shotgun (WGS) entry which is preliminary data.</text>
</comment>
<gene>
    <name evidence="1" type="ORF">CSV86_016930</name>
</gene>
<reference evidence="1 2" key="1">
    <citation type="journal article" date="2013" name="Genome Announc.">
        <title>Genome Sequence of Naphthalene-Degrading Soil Bacterium Pseudomonas putida CSV86.</title>
        <authorList>
            <person name="Phale P.S."/>
            <person name="Paliwal V."/>
            <person name="Raju S.C."/>
            <person name="Modak A."/>
            <person name="Purohit H.J."/>
        </authorList>
    </citation>
    <scope>NUCLEOTIDE SEQUENCE [LARGE SCALE GENOMIC DNA]</scope>
    <source>
        <strain evidence="1 2">CSV86</strain>
    </source>
</reference>
<dbReference type="RefSeq" id="WP_009397330.1">
    <property type="nucleotide sequence ID" value="NZ_AMWJ02000002.1"/>
</dbReference>
<keyword evidence="2" id="KW-1185">Reference proteome</keyword>